<evidence type="ECO:0000313" key="1">
    <source>
        <dbReference type="EMBL" id="CAG8711267.1"/>
    </source>
</evidence>
<gene>
    <name evidence="1" type="ORF">DERYTH_LOCUS13608</name>
</gene>
<dbReference type="AlphaFoldDB" id="A0A9N9HXM4"/>
<sequence>MELELKRDYQKLSNMGDARGTQSESEYPLSYVDRSDRYDAIPVAIKSKENHEEIA</sequence>
<organism evidence="1 2">
    <name type="scientific">Dentiscutata erythropus</name>
    <dbReference type="NCBI Taxonomy" id="1348616"/>
    <lineage>
        <taxon>Eukaryota</taxon>
        <taxon>Fungi</taxon>
        <taxon>Fungi incertae sedis</taxon>
        <taxon>Mucoromycota</taxon>
        <taxon>Glomeromycotina</taxon>
        <taxon>Glomeromycetes</taxon>
        <taxon>Diversisporales</taxon>
        <taxon>Gigasporaceae</taxon>
        <taxon>Dentiscutata</taxon>
    </lineage>
</organism>
<dbReference type="Proteomes" id="UP000789405">
    <property type="component" value="Unassembled WGS sequence"/>
</dbReference>
<keyword evidence="2" id="KW-1185">Reference proteome</keyword>
<reference evidence="1" key="1">
    <citation type="submission" date="2021-06" db="EMBL/GenBank/DDBJ databases">
        <authorList>
            <person name="Kallberg Y."/>
            <person name="Tangrot J."/>
            <person name="Rosling A."/>
        </authorList>
    </citation>
    <scope>NUCLEOTIDE SEQUENCE</scope>
    <source>
        <strain evidence="1">MA453B</strain>
    </source>
</reference>
<proteinExistence type="predicted"/>
<comment type="caution">
    <text evidence="1">The sequence shown here is derived from an EMBL/GenBank/DDBJ whole genome shotgun (WGS) entry which is preliminary data.</text>
</comment>
<dbReference type="EMBL" id="CAJVPY010009675">
    <property type="protein sequence ID" value="CAG8711267.1"/>
    <property type="molecule type" value="Genomic_DNA"/>
</dbReference>
<accession>A0A9N9HXM4</accession>
<protein>
    <submittedName>
        <fullName evidence="1">19543_t:CDS:1</fullName>
    </submittedName>
</protein>
<name>A0A9N9HXM4_9GLOM</name>
<evidence type="ECO:0000313" key="2">
    <source>
        <dbReference type="Proteomes" id="UP000789405"/>
    </source>
</evidence>
<feature type="non-terminal residue" evidence="1">
    <location>
        <position position="55"/>
    </location>
</feature>